<accession>A0A6S6S4V5</accession>
<proteinExistence type="predicted"/>
<reference evidence="1" key="1">
    <citation type="submission" date="2020-01" db="EMBL/GenBank/DDBJ databases">
        <authorList>
            <person name="Meier V. D."/>
            <person name="Meier V D."/>
        </authorList>
    </citation>
    <scope>NUCLEOTIDE SEQUENCE</scope>
    <source>
        <strain evidence="1">HLG_WM_MAG_06</strain>
    </source>
</reference>
<organism evidence="1">
    <name type="scientific">uncultured Sulfurovum sp</name>
    <dbReference type="NCBI Taxonomy" id="269237"/>
    <lineage>
        <taxon>Bacteria</taxon>
        <taxon>Pseudomonadati</taxon>
        <taxon>Campylobacterota</taxon>
        <taxon>Epsilonproteobacteria</taxon>
        <taxon>Campylobacterales</taxon>
        <taxon>Sulfurovaceae</taxon>
        <taxon>Sulfurovum</taxon>
        <taxon>environmental samples</taxon>
    </lineage>
</organism>
<gene>
    <name evidence="1" type="ORF">HELGO_WM14669</name>
</gene>
<sequence>MKKTRLFLILTALVGLVWGSMYAWNTERSKLETFSTAGKYLKPGAAVDISYTTQRVAIDEVANIDITLSSGLTKGDVSVKVSLDDDLIEESSFEKELTYQLNEQDNDYKMNLNVSSEQDGLFYIRLFVTIDGTRSRSFAIPIYVGENIQNKQALKPIITNSNGDRLSVSTAKESISTIE</sequence>
<name>A0A6S6S4V5_9BACT</name>
<protein>
    <submittedName>
        <fullName evidence="1">Uncharacterized protein</fullName>
    </submittedName>
</protein>
<evidence type="ECO:0000313" key="1">
    <source>
        <dbReference type="EMBL" id="CAA6804682.1"/>
    </source>
</evidence>
<dbReference type="EMBL" id="CACVAP010000045">
    <property type="protein sequence ID" value="CAA6804682.1"/>
    <property type="molecule type" value="Genomic_DNA"/>
</dbReference>
<dbReference type="AlphaFoldDB" id="A0A6S6S4V5"/>